<sequence>MKWLRRLTRHTATAVAAASLALATALTGATPAQAAPTGLTECSAEHHRGDRRLGPERLPVLGPVGLQLVGYSRTGHRSEEQFLATYYDQAGNTWRYPPKDGYLLTPSGDPVKWQQDLRTGQRIDRYGSEYGAFLAPAGLPYTTRSIPPQNLVSTPAAGCNYHVYLVTRPFRVDAGPIAPWFHQLGGGLQYQLRGDLVPGAPERLNVLWLLDNGYLQRLR</sequence>
<dbReference type="EMBL" id="JAFBCL010000001">
    <property type="protein sequence ID" value="MBM7809990.1"/>
    <property type="molecule type" value="Genomic_DNA"/>
</dbReference>
<comment type="caution">
    <text evidence="3">The sequence shown here is derived from an EMBL/GenBank/DDBJ whole genome shotgun (WGS) entry which is preliminary data.</text>
</comment>
<dbReference type="InterPro" id="IPR025331">
    <property type="entry name" value="TNT"/>
</dbReference>
<keyword evidence="1" id="KW-0732">Signal</keyword>
<evidence type="ECO:0000313" key="3">
    <source>
        <dbReference type="EMBL" id="MBM7809990.1"/>
    </source>
</evidence>
<dbReference type="PANTHER" id="PTHR42059">
    <property type="entry name" value="TNT DOMAIN-CONTAINING PROTEIN"/>
    <property type="match status" value="1"/>
</dbReference>
<name>A0ABS2S182_9PSEU</name>
<evidence type="ECO:0000256" key="1">
    <source>
        <dbReference type="SAM" id="SignalP"/>
    </source>
</evidence>
<proteinExistence type="predicted"/>
<keyword evidence="4" id="KW-1185">Reference proteome</keyword>
<evidence type="ECO:0000313" key="4">
    <source>
        <dbReference type="Proteomes" id="UP001195724"/>
    </source>
</evidence>
<protein>
    <recommendedName>
        <fullName evidence="2">TNT domain-containing protein</fullName>
    </recommendedName>
</protein>
<reference evidence="3 4" key="1">
    <citation type="submission" date="2021-01" db="EMBL/GenBank/DDBJ databases">
        <title>Sequencing the genomes of 1000 actinobacteria strains.</title>
        <authorList>
            <person name="Klenk H.-P."/>
        </authorList>
    </citation>
    <scope>NUCLEOTIDE SEQUENCE [LARGE SCALE GENOMIC DNA]</scope>
    <source>
        <strain evidence="3 4">DSM 44581</strain>
    </source>
</reference>
<dbReference type="Pfam" id="PF14021">
    <property type="entry name" value="TNT"/>
    <property type="match status" value="1"/>
</dbReference>
<dbReference type="PANTHER" id="PTHR42059:SF1">
    <property type="entry name" value="TNT DOMAIN-CONTAINING PROTEIN"/>
    <property type="match status" value="1"/>
</dbReference>
<gene>
    <name evidence="3" type="ORF">JOE68_000855</name>
</gene>
<dbReference type="RefSeq" id="WP_204841027.1">
    <property type="nucleotide sequence ID" value="NZ_JAFBCL010000001.1"/>
</dbReference>
<feature type="chain" id="PRO_5045560408" description="TNT domain-containing protein" evidence="1">
    <location>
        <begin position="35"/>
        <end position="219"/>
    </location>
</feature>
<dbReference type="InterPro" id="IPR053024">
    <property type="entry name" value="Fungal_surface_NADase"/>
</dbReference>
<evidence type="ECO:0000259" key="2">
    <source>
        <dbReference type="Pfam" id="PF14021"/>
    </source>
</evidence>
<dbReference type="Proteomes" id="UP001195724">
    <property type="component" value="Unassembled WGS sequence"/>
</dbReference>
<accession>A0ABS2S182</accession>
<feature type="domain" description="TNT" evidence="2">
    <location>
        <begin position="117"/>
        <end position="217"/>
    </location>
</feature>
<feature type="signal peptide" evidence="1">
    <location>
        <begin position="1"/>
        <end position="34"/>
    </location>
</feature>
<organism evidence="3 4">
    <name type="scientific">Saccharothrix algeriensis</name>
    <dbReference type="NCBI Taxonomy" id="173560"/>
    <lineage>
        <taxon>Bacteria</taxon>
        <taxon>Bacillati</taxon>
        <taxon>Actinomycetota</taxon>
        <taxon>Actinomycetes</taxon>
        <taxon>Pseudonocardiales</taxon>
        <taxon>Pseudonocardiaceae</taxon>
        <taxon>Saccharothrix</taxon>
    </lineage>
</organism>